<dbReference type="SUPFAM" id="SSF49313">
    <property type="entry name" value="Cadherin-like"/>
    <property type="match status" value="4"/>
</dbReference>
<evidence type="ECO:0000313" key="8">
    <source>
        <dbReference type="EMBL" id="RXK35191.1"/>
    </source>
</evidence>
<dbReference type="SMART" id="SM00736">
    <property type="entry name" value="CADG"/>
    <property type="match status" value="2"/>
</dbReference>
<keyword evidence="9" id="KW-1185">Reference proteome</keyword>
<dbReference type="VEuPathDB" id="FungiDB:TREMEDRAFT_42906"/>
<evidence type="ECO:0000256" key="4">
    <source>
        <dbReference type="ARBA" id="ARBA00023136"/>
    </source>
</evidence>
<feature type="transmembrane region" description="Helical" evidence="6">
    <location>
        <begin position="453"/>
        <end position="475"/>
    </location>
</feature>
<evidence type="ECO:0000256" key="5">
    <source>
        <dbReference type="SAM" id="MobiDB-lite"/>
    </source>
</evidence>
<evidence type="ECO:0000256" key="3">
    <source>
        <dbReference type="ARBA" id="ARBA00022989"/>
    </source>
</evidence>
<sequence>MIALVLVLAAMTTAKPILNYPMMDQMPFVARIGQPFTFDLFPSSFTSTTNITYTTSTLPSWLSFSPEVETFHGTPSAVDVGEQTITLTATDDNGSTKDSFKLIVTKYSTPAVHAAFTTQLASTNLAKISSATTLPDETGVSIPPHWSFSLGFQYDTFRVSRNDPNNGELYFSAHQRGTIGLPDWLNFNNETFTFDGVAPANGSYTIVATGTDFWGYTGAQTSFVIEVGVGDGIELIKGKNFTAITTMARDNVDYKVDVSDLVVGGAPAKDVVFSIDDVDFPWLKIDSSSGMISGITPDKYQNGTITSLFLPLTIASSNSSSTLTLTTWVGMNIIPYFFTAYNLPDATVAPGEKFSFDISPYVANSTATISANSTASWLTFSGTTVSGTVPKDFNNVINVVFSATLGDLTSTSTLKIETPGAVVSTTSGSSTPTDSSTNLGSGSHRGLSKAGKIALGVIFGLLALILLLLLLFCCFRRRKAHQEEREEKDDASFVAASPITDPFRRSNTLEPPRNILGEIAKISLFHHPEPRSPDRPSRMEGLKGIFGWSEKPEKKPVEEVDNASSFAGSGVVIGISDPIERPSQDASSFTQSFSSGSRASWESRESFQWSMSDKRLSTPSVPRPRADFTPRYPRNSSPTRLAQLASQHTLGSPEFSEFHSSEEGTTFQSGSLSSFAGPAASRFGGSGFQSIDEEDETSGEDAVVAMAERQSFETRQPIASSTPRLRPSVEKIASPEQSGSRKSIAIDGAFDDAEEARRSMYTDASALGYPNSEIMFGSPMTNERSSFQPENRRISTVHLVPQHETPLSPPLPQVGSFVRHRRHASGSRPISTDGRLYAASNETFSIHPPIHPPPSVSLSAVTWSSNPPSTYRAELEGGGPLPTWLHFDARELELWGVPALKHAGEVMTVVIIEKMPMDKRRSDPMAYGYQPRQDREVGRVVIEVVDRLRSPPFGLEGSPHAL</sequence>
<dbReference type="AlphaFoldDB" id="A0A4Q1BFJ9"/>
<comment type="subcellular location">
    <subcellularLocation>
        <location evidence="1">Membrane</location>
        <topology evidence="1">Single-pass membrane protein</topology>
    </subcellularLocation>
</comment>
<dbReference type="GO" id="GO:0016020">
    <property type="term" value="C:membrane"/>
    <property type="evidence" value="ECO:0007669"/>
    <property type="project" value="UniProtKB-SubCell"/>
</dbReference>
<proteinExistence type="predicted"/>
<dbReference type="InterPro" id="IPR015919">
    <property type="entry name" value="Cadherin-like_sf"/>
</dbReference>
<keyword evidence="3 6" id="KW-1133">Transmembrane helix</keyword>
<protein>
    <recommendedName>
        <fullName evidence="7">Dystroglycan-type cadherin-like domain-containing protein</fullName>
    </recommendedName>
</protein>
<comment type="caution">
    <text evidence="8">The sequence shown here is derived from an EMBL/GenBank/DDBJ whole genome shotgun (WGS) entry which is preliminary data.</text>
</comment>
<feature type="compositionally biased region" description="Polar residues" evidence="5">
    <location>
        <begin position="634"/>
        <end position="650"/>
    </location>
</feature>
<feature type="region of interest" description="Disordered" evidence="5">
    <location>
        <begin position="608"/>
        <end position="673"/>
    </location>
</feature>
<dbReference type="InParanoid" id="A0A4Q1BFJ9"/>
<dbReference type="Pfam" id="PF05345">
    <property type="entry name" value="He_PIG"/>
    <property type="match status" value="2"/>
</dbReference>
<feature type="compositionally biased region" description="Polar residues" evidence="5">
    <location>
        <begin position="713"/>
        <end position="723"/>
    </location>
</feature>
<feature type="domain" description="Dystroglycan-type cadherin-like" evidence="7">
    <location>
        <begin position="17"/>
        <end position="111"/>
    </location>
</feature>
<evidence type="ECO:0000313" key="9">
    <source>
        <dbReference type="Proteomes" id="UP000289152"/>
    </source>
</evidence>
<keyword evidence="2 6" id="KW-0812">Transmembrane</keyword>
<evidence type="ECO:0000256" key="6">
    <source>
        <dbReference type="SAM" id="Phobius"/>
    </source>
</evidence>
<dbReference type="STRING" id="5217.A0A4Q1BFJ9"/>
<organism evidence="8 9">
    <name type="scientific">Tremella mesenterica</name>
    <name type="common">Jelly fungus</name>
    <dbReference type="NCBI Taxonomy" id="5217"/>
    <lineage>
        <taxon>Eukaryota</taxon>
        <taxon>Fungi</taxon>
        <taxon>Dikarya</taxon>
        <taxon>Basidiomycota</taxon>
        <taxon>Agaricomycotina</taxon>
        <taxon>Tremellomycetes</taxon>
        <taxon>Tremellales</taxon>
        <taxon>Tremellaceae</taxon>
        <taxon>Tremella</taxon>
    </lineage>
</organism>
<feature type="region of interest" description="Disordered" evidence="5">
    <location>
        <begin position="709"/>
        <end position="741"/>
    </location>
</feature>
<feature type="compositionally biased region" description="Low complexity" evidence="5">
    <location>
        <begin position="422"/>
        <end position="437"/>
    </location>
</feature>
<dbReference type="Proteomes" id="UP000289152">
    <property type="component" value="Unassembled WGS sequence"/>
</dbReference>
<dbReference type="InterPro" id="IPR013783">
    <property type="entry name" value="Ig-like_fold"/>
</dbReference>
<dbReference type="EMBL" id="SDIL01000153">
    <property type="protein sequence ID" value="RXK35191.1"/>
    <property type="molecule type" value="Genomic_DNA"/>
</dbReference>
<evidence type="ECO:0000256" key="2">
    <source>
        <dbReference type="ARBA" id="ARBA00022692"/>
    </source>
</evidence>
<dbReference type="InterPro" id="IPR006644">
    <property type="entry name" value="Cadg"/>
</dbReference>
<dbReference type="PANTHER" id="PTHR15549:SF27">
    <property type="entry name" value="CHITIN-BINDING TYPE-1 DOMAIN-CONTAINING PROTEIN"/>
    <property type="match status" value="1"/>
</dbReference>
<evidence type="ECO:0000256" key="1">
    <source>
        <dbReference type="ARBA" id="ARBA00004167"/>
    </source>
</evidence>
<feature type="compositionally biased region" description="Polar residues" evidence="5">
    <location>
        <begin position="664"/>
        <end position="673"/>
    </location>
</feature>
<feature type="region of interest" description="Disordered" evidence="5">
    <location>
        <begin position="576"/>
        <end position="595"/>
    </location>
</feature>
<dbReference type="Gene3D" id="2.60.40.10">
    <property type="entry name" value="Immunoglobulins"/>
    <property type="match status" value="4"/>
</dbReference>
<dbReference type="GO" id="GO:0005509">
    <property type="term" value="F:calcium ion binding"/>
    <property type="evidence" value="ECO:0007669"/>
    <property type="project" value="InterPro"/>
</dbReference>
<feature type="domain" description="Dystroglycan-type cadherin-like" evidence="7">
    <location>
        <begin position="123"/>
        <end position="234"/>
    </location>
</feature>
<dbReference type="GO" id="GO:0071944">
    <property type="term" value="C:cell periphery"/>
    <property type="evidence" value="ECO:0007669"/>
    <property type="project" value="UniProtKB-ARBA"/>
</dbReference>
<feature type="region of interest" description="Disordered" evidence="5">
    <location>
        <begin position="422"/>
        <end position="443"/>
    </location>
</feature>
<name>A0A4Q1BFJ9_TREME</name>
<gene>
    <name evidence="8" type="ORF">M231_07562</name>
</gene>
<feature type="compositionally biased region" description="Low complexity" evidence="5">
    <location>
        <begin position="584"/>
        <end position="595"/>
    </location>
</feature>
<dbReference type="InterPro" id="IPR051694">
    <property type="entry name" value="Immunoregulatory_rcpt-like"/>
</dbReference>
<evidence type="ECO:0000259" key="7">
    <source>
        <dbReference type="SMART" id="SM00736"/>
    </source>
</evidence>
<dbReference type="PANTHER" id="PTHR15549">
    <property type="entry name" value="PAIRED IMMUNOGLOBULIN-LIKE TYPE 2 RECEPTOR"/>
    <property type="match status" value="1"/>
</dbReference>
<reference evidence="8 9" key="1">
    <citation type="submission" date="2016-06" db="EMBL/GenBank/DDBJ databases">
        <title>Evolution of pathogenesis and genome organization in the Tremellales.</title>
        <authorList>
            <person name="Cuomo C."/>
            <person name="Litvintseva A."/>
            <person name="Heitman J."/>
            <person name="Chen Y."/>
            <person name="Sun S."/>
            <person name="Springer D."/>
            <person name="Dromer F."/>
            <person name="Young S."/>
            <person name="Zeng Q."/>
            <person name="Chapman S."/>
            <person name="Gujja S."/>
            <person name="Saif S."/>
            <person name="Birren B."/>
        </authorList>
    </citation>
    <scope>NUCLEOTIDE SEQUENCE [LARGE SCALE GENOMIC DNA]</scope>
    <source>
        <strain evidence="8 9">ATCC 28783</strain>
    </source>
</reference>
<dbReference type="OrthoDB" id="414243at2759"/>
<accession>A0A4Q1BFJ9</accession>
<keyword evidence="4 6" id="KW-0472">Membrane</keyword>